<evidence type="ECO:0000313" key="2">
    <source>
        <dbReference type="EMBL" id="SDS89300.1"/>
    </source>
</evidence>
<evidence type="ECO:0000313" key="3">
    <source>
        <dbReference type="Proteomes" id="UP000052019"/>
    </source>
</evidence>
<dbReference type="EMBL" id="LT629760">
    <property type="protein sequence ID" value="SDS89300.1"/>
    <property type="molecule type" value="Genomic_DNA"/>
</dbReference>
<evidence type="ECO:0000313" key="4">
    <source>
        <dbReference type="Proteomes" id="UP000183126"/>
    </source>
</evidence>
<dbReference type="Proteomes" id="UP000183126">
    <property type="component" value="Chromosome I"/>
</dbReference>
<reference evidence="2 4" key="2">
    <citation type="submission" date="2016-10" db="EMBL/GenBank/DDBJ databases">
        <authorList>
            <person name="Varghese N."/>
            <person name="Submissions S."/>
        </authorList>
    </citation>
    <scope>NUCLEOTIDE SEQUENCE [LARGE SCALE GENOMIC DNA]</scope>
    <source>
        <strain evidence="2 4">BS3111</strain>
    </source>
</reference>
<dbReference type="RefSeq" id="WP_057010025.1">
    <property type="nucleotide sequence ID" value="NZ_JYLK01000019.1"/>
</dbReference>
<dbReference type="PATRIC" id="fig|200450.4.peg.1452"/>
<sequence length="103" mass="11861">MILQTFEYDTEFSPLEYIVRTKKLLMFKSEEPTAEPDTQGFMQGPERKQRLAQLGREGWDLFIVQPVVRGGIKVGNHNAQGWAYGIALPTGYLLFFKRQIHSV</sequence>
<organism evidence="1 3">
    <name type="scientific">Pseudomonas trivialis</name>
    <dbReference type="NCBI Taxonomy" id="200450"/>
    <lineage>
        <taxon>Bacteria</taxon>
        <taxon>Pseudomonadati</taxon>
        <taxon>Pseudomonadota</taxon>
        <taxon>Gammaproteobacteria</taxon>
        <taxon>Pseudomonadales</taxon>
        <taxon>Pseudomonadaceae</taxon>
        <taxon>Pseudomonas</taxon>
    </lineage>
</organism>
<dbReference type="OrthoDB" id="6910307at2"/>
<gene>
    <name evidence="2" type="ORF">SAMN04490205_3993</name>
    <name evidence="1" type="ORF">TU79_22395</name>
</gene>
<evidence type="ECO:0000313" key="1">
    <source>
        <dbReference type="EMBL" id="KRP58037.1"/>
    </source>
</evidence>
<protein>
    <submittedName>
        <fullName evidence="1">Uncharacterized protein</fullName>
    </submittedName>
</protein>
<reference evidence="1 3" key="1">
    <citation type="submission" date="2015-02" db="EMBL/GenBank/DDBJ databases">
        <title>Two Pseudomonas sp. nov. isolated from raw milk.</title>
        <authorList>
            <person name="Wenning M."/>
            <person name="von Neubeck M."/>
            <person name="Huptas C."/>
            <person name="Scherer S."/>
        </authorList>
    </citation>
    <scope>NUCLEOTIDE SEQUENCE [LARGE SCALE GENOMIC DNA]</scope>
    <source>
        <strain evidence="1 3">DSM 14937</strain>
    </source>
</reference>
<dbReference type="AlphaFoldDB" id="A0A0R2ZB31"/>
<proteinExistence type="predicted"/>
<keyword evidence="4" id="KW-1185">Reference proteome</keyword>
<accession>A0A0R2ZB31</accession>
<dbReference type="EMBL" id="JYLK01000019">
    <property type="protein sequence ID" value="KRP58037.1"/>
    <property type="molecule type" value="Genomic_DNA"/>
</dbReference>
<dbReference type="Proteomes" id="UP000052019">
    <property type="component" value="Unassembled WGS sequence"/>
</dbReference>
<name>A0A0R2ZB31_9PSED</name>